<dbReference type="CDD" id="cd00038">
    <property type="entry name" value="CAP_ED"/>
    <property type="match status" value="1"/>
</dbReference>
<dbReference type="InterPro" id="IPR000595">
    <property type="entry name" value="cNMP-bd_dom"/>
</dbReference>
<keyword evidence="3" id="KW-1185">Reference proteome</keyword>
<protein>
    <submittedName>
        <fullName evidence="2">Crp/Fnr family transcriptional regulator</fullName>
    </submittedName>
</protein>
<dbReference type="RefSeq" id="WP_137338227.1">
    <property type="nucleotide sequence ID" value="NZ_BSQH01000001.1"/>
</dbReference>
<dbReference type="OrthoDB" id="680421at2"/>
<dbReference type="Pfam" id="PF00027">
    <property type="entry name" value="cNMP_binding"/>
    <property type="match status" value="1"/>
</dbReference>
<dbReference type="Proteomes" id="UP000304900">
    <property type="component" value="Unassembled WGS sequence"/>
</dbReference>
<sequence length="200" mass="22994">MESTKPLQSMLEASKFVLAPSVRDRIKETFKPFMIPKGRVLVDLGQISPSLYFIEKGVMRTYYLRGSEDITSLLVSDGDIVCIAESFFLQKLSNEVLETLEDTIVYSISYDAYRKLVEEDVYMAGLAVRLLEQHLINFTDKVKVFKYLSVEQRIEYYINHPSSVFRRIPDHYIATYLGTTGATFSRCLKAIGPERYKNSN</sequence>
<dbReference type="SUPFAM" id="SSF51206">
    <property type="entry name" value="cAMP-binding domain-like"/>
    <property type="match status" value="1"/>
</dbReference>
<evidence type="ECO:0000313" key="3">
    <source>
        <dbReference type="Proteomes" id="UP000304900"/>
    </source>
</evidence>
<gene>
    <name evidence="2" type="ORF">FDK13_01625</name>
</gene>
<dbReference type="InterPro" id="IPR014710">
    <property type="entry name" value="RmlC-like_jellyroll"/>
</dbReference>
<proteinExistence type="predicted"/>
<organism evidence="2 3">
    <name type="scientific">Dyadobacter frigoris</name>
    <dbReference type="NCBI Taxonomy" id="2576211"/>
    <lineage>
        <taxon>Bacteria</taxon>
        <taxon>Pseudomonadati</taxon>
        <taxon>Bacteroidota</taxon>
        <taxon>Cytophagia</taxon>
        <taxon>Cytophagales</taxon>
        <taxon>Spirosomataceae</taxon>
        <taxon>Dyadobacter</taxon>
    </lineage>
</organism>
<dbReference type="PROSITE" id="PS50042">
    <property type="entry name" value="CNMP_BINDING_3"/>
    <property type="match status" value="1"/>
</dbReference>
<name>A0A4U6DC45_9BACT</name>
<evidence type="ECO:0000313" key="2">
    <source>
        <dbReference type="EMBL" id="TKT93937.1"/>
    </source>
</evidence>
<dbReference type="InterPro" id="IPR018490">
    <property type="entry name" value="cNMP-bd_dom_sf"/>
</dbReference>
<feature type="domain" description="Cyclic nucleotide-binding" evidence="1">
    <location>
        <begin position="18"/>
        <end position="117"/>
    </location>
</feature>
<accession>A0A4U6DC45</accession>
<evidence type="ECO:0000259" key="1">
    <source>
        <dbReference type="PROSITE" id="PS50042"/>
    </source>
</evidence>
<dbReference type="Gene3D" id="2.60.120.10">
    <property type="entry name" value="Jelly Rolls"/>
    <property type="match status" value="1"/>
</dbReference>
<comment type="caution">
    <text evidence="2">The sequence shown here is derived from an EMBL/GenBank/DDBJ whole genome shotgun (WGS) entry which is preliminary data.</text>
</comment>
<reference evidence="2 3" key="1">
    <citation type="submission" date="2019-05" db="EMBL/GenBank/DDBJ databases">
        <title>Dyadobacter AR-3-8 sp. nov., isolated from arctic soil.</title>
        <authorList>
            <person name="Chaudhary D.K."/>
        </authorList>
    </citation>
    <scope>NUCLEOTIDE SEQUENCE [LARGE SCALE GENOMIC DNA]</scope>
    <source>
        <strain evidence="2 3">AR-3-8</strain>
    </source>
</reference>
<dbReference type="EMBL" id="SZVO01000001">
    <property type="protein sequence ID" value="TKT93937.1"/>
    <property type="molecule type" value="Genomic_DNA"/>
</dbReference>
<dbReference type="AlphaFoldDB" id="A0A4U6DC45"/>